<feature type="region of interest" description="Disordered" evidence="4">
    <location>
        <begin position="148"/>
        <end position="171"/>
    </location>
</feature>
<dbReference type="InterPro" id="IPR013641">
    <property type="entry name" value="KTI12/PSTK"/>
</dbReference>
<dbReference type="InterPro" id="IPR027417">
    <property type="entry name" value="P-loop_NTPase"/>
</dbReference>
<keyword evidence="2" id="KW-0067">ATP-binding</keyword>
<dbReference type="Gene3D" id="3.40.50.300">
    <property type="entry name" value="P-loop containing nucleotide triphosphate hydrolases"/>
    <property type="match status" value="1"/>
</dbReference>
<keyword evidence="6" id="KW-1185">Reference proteome</keyword>
<evidence type="ECO:0000313" key="6">
    <source>
        <dbReference type="Proteomes" id="UP000327013"/>
    </source>
</evidence>
<evidence type="ECO:0000256" key="4">
    <source>
        <dbReference type="SAM" id="MobiDB-lite"/>
    </source>
</evidence>
<reference evidence="5 6" key="1">
    <citation type="submission" date="2019-06" db="EMBL/GenBank/DDBJ databases">
        <title>A chromosomal-level reference genome of Carpinus fangiana (Coryloideae, Betulaceae).</title>
        <authorList>
            <person name="Yang X."/>
            <person name="Wang Z."/>
            <person name="Zhang L."/>
            <person name="Hao G."/>
            <person name="Liu J."/>
            <person name="Yang Y."/>
        </authorList>
    </citation>
    <scope>NUCLEOTIDE SEQUENCE [LARGE SCALE GENOMIC DNA]</scope>
    <source>
        <strain evidence="5">Cfa_2016G</strain>
        <tissue evidence="5">Leaf</tissue>
    </source>
</reference>
<keyword evidence="1" id="KW-0547">Nucleotide-binding</keyword>
<feature type="compositionally biased region" description="Basic and acidic residues" evidence="4">
    <location>
        <begin position="151"/>
        <end position="162"/>
    </location>
</feature>
<dbReference type="Pfam" id="PF08433">
    <property type="entry name" value="KTI12"/>
    <property type="match status" value="1"/>
</dbReference>
<sequence length="368" mass="40392">MAVSVFFPVLHRNLQAQIYFQLVMVAGLPTSGKTHRAKQLTAYFESRLQHSKDPNLKRPTIRHVHLISEHSLHLPRSAFGDRNTEKTSRAALYSACKRALGRDSVVILDAGNYIKGYRYQLHCEAKAVGVRSCVVHVGIAQDKARSLNQARVDKARRGESKAGGEGQEDPYESEVWEELVMRFEEPNPMARWDRPLWAVVWDDADLSIGGHGGIGQSVWEEVVCGVGKNGQFLGEVKMNQATVLTPAAVPNHLHDLDRITQSILAQVQAQIQQNDGLPGGSVRIALPQTAFPGEPTVDQIEADPIVGLPATSSPSFAHLQRLRRQFIALHRQQMGGQGMGGIGSGGAGFRTSRIASLFVDWLNDAFGI</sequence>
<dbReference type="OrthoDB" id="9972657at2759"/>
<protein>
    <submittedName>
        <fullName evidence="5">Uncharacterized protein</fullName>
    </submittedName>
</protein>
<dbReference type="PANTHER" id="PTHR12435">
    <property type="match status" value="1"/>
</dbReference>
<dbReference type="GO" id="GO:0005524">
    <property type="term" value="F:ATP binding"/>
    <property type="evidence" value="ECO:0007669"/>
    <property type="project" value="UniProtKB-KW"/>
</dbReference>
<evidence type="ECO:0000256" key="1">
    <source>
        <dbReference type="ARBA" id="ARBA00022741"/>
    </source>
</evidence>
<gene>
    <name evidence="5" type="ORF">FH972_021889</name>
</gene>
<dbReference type="EMBL" id="VIBQ01000010">
    <property type="protein sequence ID" value="KAB8338949.1"/>
    <property type="molecule type" value="Genomic_DNA"/>
</dbReference>
<dbReference type="AlphaFoldDB" id="A0A5N6KR76"/>
<comment type="caution">
    <text evidence="5">The sequence shown here is derived from an EMBL/GenBank/DDBJ whole genome shotgun (WGS) entry which is preliminary data.</text>
</comment>
<comment type="similarity">
    <text evidence="3">Belongs to the KTI12 family.</text>
</comment>
<proteinExistence type="inferred from homology"/>
<dbReference type="SUPFAM" id="SSF52540">
    <property type="entry name" value="P-loop containing nucleoside triphosphate hydrolases"/>
    <property type="match status" value="1"/>
</dbReference>
<organism evidence="5 6">
    <name type="scientific">Carpinus fangiana</name>
    <dbReference type="NCBI Taxonomy" id="176857"/>
    <lineage>
        <taxon>Eukaryota</taxon>
        <taxon>Viridiplantae</taxon>
        <taxon>Streptophyta</taxon>
        <taxon>Embryophyta</taxon>
        <taxon>Tracheophyta</taxon>
        <taxon>Spermatophyta</taxon>
        <taxon>Magnoliopsida</taxon>
        <taxon>eudicotyledons</taxon>
        <taxon>Gunneridae</taxon>
        <taxon>Pentapetalae</taxon>
        <taxon>rosids</taxon>
        <taxon>fabids</taxon>
        <taxon>Fagales</taxon>
        <taxon>Betulaceae</taxon>
        <taxon>Carpinus</taxon>
    </lineage>
</organism>
<name>A0A5N6KR76_9ROSI</name>
<evidence type="ECO:0000256" key="2">
    <source>
        <dbReference type="ARBA" id="ARBA00022840"/>
    </source>
</evidence>
<accession>A0A5N6KR76</accession>
<dbReference type="Proteomes" id="UP000327013">
    <property type="component" value="Unassembled WGS sequence"/>
</dbReference>
<evidence type="ECO:0000313" key="5">
    <source>
        <dbReference type="EMBL" id="KAB8338949.1"/>
    </source>
</evidence>
<evidence type="ECO:0000256" key="3">
    <source>
        <dbReference type="ARBA" id="ARBA00025768"/>
    </source>
</evidence>